<organism evidence="1 2">
    <name type="scientific">Sphingopyxis witflariensis</name>
    <dbReference type="NCBI Taxonomy" id="173675"/>
    <lineage>
        <taxon>Bacteria</taxon>
        <taxon>Pseudomonadati</taxon>
        <taxon>Pseudomonadota</taxon>
        <taxon>Alphaproteobacteria</taxon>
        <taxon>Sphingomonadales</taxon>
        <taxon>Sphingomonadaceae</taxon>
        <taxon>Sphingopyxis</taxon>
    </lineage>
</organism>
<keyword evidence="2" id="KW-1185">Reference proteome</keyword>
<accession>A0A246JYD0</accession>
<sequence length="158" mass="16939">MPSSKEADAGLSALQGMYEGWVSGSMFGRLKDVYQDSDYDANPGERVFADGFTVTLPLTVEDETETPRDLAVISVYNGGWVNWIWDGAWVNLTALTLDDDAPLAGRDREGLAAALAAYLAEGFGGEIGPQTAKRAARFESSLSLKLGSTQDATAPSYY</sequence>
<name>A0A246JYD0_9SPHN</name>
<dbReference type="Proteomes" id="UP000197097">
    <property type="component" value="Unassembled WGS sequence"/>
</dbReference>
<protein>
    <submittedName>
        <fullName evidence="1">Uncharacterized protein</fullName>
    </submittedName>
</protein>
<reference evidence="1 2" key="1">
    <citation type="journal article" date="2002" name="Int. J. Syst. Evol. Microbiol.">
        <title>Sphingopyxis witflariensis sp. nov., isolated from activated sludge.</title>
        <authorList>
            <person name="Kampfer P."/>
            <person name="Witzenberger R."/>
            <person name="Denner E.B."/>
            <person name="Busse H.J."/>
            <person name="Neef A."/>
        </authorList>
    </citation>
    <scope>NUCLEOTIDE SEQUENCE [LARGE SCALE GENOMIC DNA]</scope>
    <source>
        <strain evidence="1 2">DSM 14551</strain>
    </source>
</reference>
<proteinExistence type="predicted"/>
<comment type="caution">
    <text evidence="1">The sequence shown here is derived from an EMBL/GenBank/DDBJ whole genome shotgun (WGS) entry which is preliminary data.</text>
</comment>
<dbReference type="AlphaFoldDB" id="A0A246JYD0"/>
<dbReference type="EMBL" id="NISJ01000004">
    <property type="protein sequence ID" value="OWQ98017.1"/>
    <property type="molecule type" value="Genomic_DNA"/>
</dbReference>
<evidence type="ECO:0000313" key="1">
    <source>
        <dbReference type="EMBL" id="OWQ98017.1"/>
    </source>
</evidence>
<evidence type="ECO:0000313" key="2">
    <source>
        <dbReference type="Proteomes" id="UP000197097"/>
    </source>
</evidence>
<gene>
    <name evidence="1" type="ORF">CDQ91_10380</name>
</gene>